<proteinExistence type="predicted"/>
<evidence type="ECO:0000313" key="3">
    <source>
        <dbReference type="Proteomes" id="UP000681720"/>
    </source>
</evidence>
<reference evidence="2" key="1">
    <citation type="submission" date="2021-02" db="EMBL/GenBank/DDBJ databases">
        <authorList>
            <person name="Nowell W R."/>
        </authorList>
    </citation>
    <scope>NUCLEOTIDE SEQUENCE</scope>
</reference>
<accession>A0A8S3J8A7</accession>
<feature type="non-terminal residue" evidence="2">
    <location>
        <position position="75"/>
    </location>
</feature>
<evidence type="ECO:0000313" key="2">
    <source>
        <dbReference type="EMBL" id="CAF5212598.1"/>
    </source>
</evidence>
<evidence type="ECO:0000256" key="1">
    <source>
        <dbReference type="SAM" id="MobiDB-lite"/>
    </source>
</evidence>
<gene>
    <name evidence="2" type="ORF">GIL414_LOCUS80344</name>
</gene>
<comment type="caution">
    <text evidence="2">The sequence shown here is derived from an EMBL/GenBank/DDBJ whole genome shotgun (WGS) entry which is preliminary data.</text>
</comment>
<name>A0A8S3J8A7_9BILA</name>
<feature type="compositionally biased region" description="Basic and acidic residues" evidence="1">
    <location>
        <begin position="30"/>
        <end position="40"/>
    </location>
</feature>
<dbReference type="EMBL" id="CAJOBJ010354658">
    <property type="protein sequence ID" value="CAF5212598.1"/>
    <property type="molecule type" value="Genomic_DNA"/>
</dbReference>
<sequence length="75" mass="8977">MEQRRGSKSLVKPNNRHYIRPSITSIKMFPKHETKTKNDADEQSATDNYFRQKFFESRSISNTYYSSHFQLYVLP</sequence>
<organism evidence="2 3">
    <name type="scientific">Rotaria magnacalcarata</name>
    <dbReference type="NCBI Taxonomy" id="392030"/>
    <lineage>
        <taxon>Eukaryota</taxon>
        <taxon>Metazoa</taxon>
        <taxon>Spiralia</taxon>
        <taxon>Gnathifera</taxon>
        <taxon>Rotifera</taxon>
        <taxon>Eurotatoria</taxon>
        <taxon>Bdelloidea</taxon>
        <taxon>Philodinida</taxon>
        <taxon>Philodinidae</taxon>
        <taxon>Rotaria</taxon>
    </lineage>
</organism>
<dbReference type="AlphaFoldDB" id="A0A8S3J8A7"/>
<dbReference type="Proteomes" id="UP000681720">
    <property type="component" value="Unassembled WGS sequence"/>
</dbReference>
<feature type="region of interest" description="Disordered" evidence="1">
    <location>
        <begin position="22"/>
        <end position="44"/>
    </location>
</feature>
<protein>
    <submittedName>
        <fullName evidence="2">Uncharacterized protein</fullName>
    </submittedName>
</protein>